<keyword evidence="6 7" id="KW-0238">DNA-binding</keyword>
<evidence type="ECO:0000256" key="2">
    <source>
        <dbReference type="ARBA" id="ARBA00022741"/>
    </source>
</evidence>
<evidence type="ECO:0000256" key="8">
    <source>
        <dbReference type="SAM" id="Coils"/>
    </source>
</evidence>
<dbReference type="InterPro" id="IPR007696">
    <property type="entry name" value="DNA_mismatch_repair_MutS_core"/>
</dbReference>
<keyword evidence="5 7" id="KW-0694">RNA-binding</keyword>
<keyword evidence="1 7" id="KW-0699">rRNA-binding</keyword>
<accession>A0ABX2SYG6</accession>
<organism evidence="10 11">
    <name type="scientific">Gemelliphila palaticanis</name>
    <dbReference type="NCBI Taxonomy" id="81950"/>
    <lineage>
        <taxon>Bacteria</taxon>
        <taxon>Bacillati</taxon>
        <taxon>Bacillota</taxon>
        <taxon>Bacilli</taxon>
        <taxon>Bacillales</taxon>
        <taxon>Gemellaceae</taxon>
        <taxon>Gemelliphila</taxon>
    </lineage>
</organism>
<keyword evidence="3 7" id="KW-0378">Hydrolase</keyword>
<evidence type="ECO:0000256" key="6">
    <source>
        <dbReference type="ARBA" id="ARBA00023125"/>
    </source>
</evidence>
<feature type="binding site" evidence="7">
    <location>
        <begin position="334"/>
        <end position="341"/>
    </location>
    <ligand>
        <name>ATP</name>
        <dbReference type="ChEBI" id="CHEBI:30616"/>
    </ligand>
</feature>
<comment type="function">
    <text evidence="7">Endonuclease that is involved in the suppression of homologous recombination and thus may have a key role in the control of bacterial genetic diversity.</text>
</comment>
<dbReference type="Pfam" id="PF00488">
    <property type="entry name" value="MutS_V"/>
    <property type="match status" value="1"/>
</dbReference>
<proteinExistence type="inferred from homology"/>
<dbReference type="PIRSF" id="PIRSF005814">
    <property type="entry name" value="MutS_YshD"/>
    <property type="match status" value="1"/>
</dbReference>
<evidence type="ECO:0000313" key="11">
    <source>
        <dbReference type="Proteomes" id="UP000531840"/>
    </source>
</evidence>
<dbReference type="SMART" id="SM00463">
    <property type="entry name" value="SMR"/>
    <property type="match status" value="1"/>
</dbReference>
<dbReference type="SUPFAM" id="SSF48334">
    <property type="entry name" value="DNA repair protein MutS, domain III"/>
    <property type="match status" value="1"/>
</dbReference>
<dbReference type="NCBIfam" id="TIGR01069">
    <property type="entry name" value="mutS2"/>
    <property type="match status" value="1"/>
</dbReference>
<dbReference type="SMART" id="SM00534">
    <property type="entry name" value="MUTSac"/>
    <property type="match status" value="1"/>
</dbReference>
<keyword evidence="2 7" id="KW-0547">Nucleotide-binding</keyword>
<dbReference type="SMART" id="SM00533">
    <property type="entry name" value="MUTSd"/>
    <property type="match status" value="1"/>
</dbReference>
<evidence type="ECO:0000259" key="9">
    <source>
        <dbReference type="PROSITE" id="PS50828"/>
    </source>
</evidence>
<feature type="coiled-coil region" evidence="8">
    <location>
        <begin position="504"/>
        <end position="596"/>
    </location>
</feature>
<keyword evidence="11" id="KW-1185">Reference proteome</keyword>
<dbReference type="InterPro" id="IPR045076">
    <property type="entry name" value="MutS"/>
</dbReference>
<keyword evidence="7" id="KW-0540">Nuclease</keyword>
<dbReference type="InterPro" id="IPR036187">
    <property type="entry name" value="DNA_mismatch_repair_MutS_sf"/>
</dbReference>
<dbReference type="EC" id="3.1.-.-" evidence="7"/>
<dbReference type="InterPro" id="IPR046893">
    <property type="entry name" value="MSSS"/>
</dbReference>
<comment type="function">
    <text evidence="7">Acts as a ribosome collision sensor, splitting the ribosome into its 2 subunits. Detects stalled/collided 70S ribosomes which it binds and splits by an ATP-hydrolysis driven conformational change. Acts upstream of the ribosome quality control system (RQC), a ribosome-associated complex that mediates the extraction of incompletely synthesized nascent chains from stalled ribosomes and their subsequent degradation. Probably generates substrates for RQC.</text>
</comment>
<dbReference type="PANTHER" id="PTHR48466:SF2">
    <property type="entry name" value="OS10G0509000 PROTEIN"/>
    <property type="match status" value="1"/>
</dbReference>
<dbReference type="InterPro" id="IPR005747">
    <property type="entry name" value="MutS2"/>
</dbReference>
<gene>
    <name evidence="7" type="primary">mutS2</name>
    <name evidence="7" type="synonym">rqcU</name>
    <name evidence="10" type="ORF">HZY85_03395</name>
</gene>
<dbReference type="InterPro" id="IPR027417">
    <property type="entry name" value="P-loop_NTPase"/>
</dbReference>
<dbReference type="InterPro" id="IPR036063">
    <property type="entry name" value="Smr_dom_sf"/>
</dbReference>
<dbReference type="InterPro" id="IPR002625">
    <property type="entry name" value="Smr_dom"/>
</dbReference>
<evidence type="ECO:0000313" key="10">
    <source>
        <dbReference type="EMBL" id="NYS47239.1"/>
    </source>
</evidence>
<dbReference type="Proteomes" id="UP000531840">
    <property type="component" value="Unassembled WGS sequence"/>
</dbReference>
<dbReference type="PANTHER" id="PTHR48466">
    <property type="entry name" value="OS10G0509000 PROTEIN-RELATED"/>
    <property type="match status" value="1"/>
</dbReference>
<evidence type="ECO:0000256" key="7">
    <source>
        <dbReference type="HAMAP-Rule" id="MF_00092"/>
    </source>
</evidence>
<dbReference type="Gene3D" id="3.30.1370.110">
    <property type="match status" value="1"/>
</dbReference>
<dbReference type="EMBL" id="JACBYF010000004">
    <property type="protein sequence ID" value="NYS47239.1"/>
    <property type="molecule type" value="Genomic_DNA"/>
</dbReference>
<feature type="coiled-coil region" evidence="8">
    <location>
        <begin position="148"/>
        <end position="175"/>
    </location>
</feature>
<dbReference type="SUPFAM" id="SSF52540">
    <property type="entry name" value="P-loop containing nucleoside triphosphate hydrolases"/>
    <property type="match status" value="1"/>
</dbReference>
<dbReference type="Gene3D" id="3.40.50.300">
    <property type="entry name" value="P-loop containing nucleotide triphosphate hydrolases"/>
    <property type="match status" value="1"/>
</dbReference>
<evidence type="ECO:0000256" key="4">
    <source>
        <dbReference type="ARBA" id="ARBA00022840"/>
    </source>
</evidence>
<keyword evidence="4 7" id="KW-0067">ATP-binding</keyword>
<comment type="subunit">
    <text evidence="7">Homodimer. Binds to stalled ribosomes, contacting rRNA.</text>
</comment>
<dbReference type="SUPFAM" id="SSF160443">
    <property type="entry name" value="SMR domain-like"/>
    <property type="match status" value="1"/>
</dbReference>
<keyword evidence="7 10" id="KW-0255">Endonuclease</keyword>
<dbReference type="EC" id="3.6.4.-" evidence="7"/>
<evidence type="ECO:0000256" key="5">
    <source>
        <dbReference type="ARBA" id="ARBA00022884"/>
    </source>
</evidence>
<dbReference type="Pfam" id="PF01713">
    <property type="entry name" value="Smr"/>
    <property type="match status" value="1"/>
</dbReference>
<dbReference type="SUPFAM" id="SSF47162">
    <property type="entry name" value="Apolipoprotein"/>
    <property type="match status" value="1"/>
</dbReference>
<dbReference type="GO" id="GO:0004519">
    <property type="term" value="F:endonuclease activity"/>
    <property type="evidence" value="ECO:0007669"/>
    <property type="project" value="UniProtKB-KW"/>
</dbReference>
<evidence type="ECO:0000256" key="1">
    <source>
        <dbReference type="ARBA" id="ARBA00022730"/>
    </source>
</evidence>
<dbReference type="Pfam" id="PF20297">
    <property type="entry name" value="MSSS"/>
    <property type="match status" value="1"/>
</dbReference>
<name>A0ABX2SYG6_9BACL</name>
<sequence length="776" mass="89917">MMELLKNKINLDLVLKNVEDYCYSEISKKRFKNLPYIDNYDSLVEIHKKNEEVENLFRKYPNEFSLKIYDYSDSINKAKIESLLNEKELFYILKTIRTIRVFKNKFNIIQAQDNFNYNYISSYLENITDNILLENYLDKIVDEDGYIRSEASLDLLNIRTNIKKLKNKSENVLKQIIRKNISKLSEAIVTKRNDRDVILVKPEHKHDFGGIIHDESASGNTFYVEPRENVIINNEISILHKKEKEEILKILKEATEYVAENFYELDTSLKNFSEIEFIFSKINFFASVGLKKPNVINEQKIDLKKMYNPLIPKENVVKNDIYLDNINHSLIITGPNTGGKTVVLKTVAMCVVLTHLGLYIPALESSKIGFFSRVFVDIGDDQSIENNLSTFSSHMTNIVKILDKINNKSLVFFDELCSGTDPSEGTALSIAILNELKKQKVTVLCTTHYPEIKDYCFNSEYYINSSLEFDFDLLKPTYKFIMGLPGKSNAINISYKLGLSNEIINEANKYIKESEKENNSYIDKLYENIKDYEKKLEYVDNEIKEIDNIRNNMQEELTNYYKYKDSIYNELYEKFNSDIENKKQEMLDIYKNFKNNISLKQHEYNEVISSIDKLKPSSSKFNKEIIREKNDKLKIGDDVIVINYNQRATILSIKNDILQVKMGAMKLNLTKDDVKFIKKEKELVRSLTTTKNVSKNIDLSVNVIGKNTEEAIIEVENYIDKVLLTGYDTFTIIHGLGSGILKKNIGEYLKSSRYVASYRSGNQNEGGLGVTVVEVK</sequence>
<comment type="similarity">
    <text evidence="7">Belongs to the DNA mismatch repair MutS family. MutS2 subfamily.</text>
</comment>
<keyword evidence="8" id="KW-0175">Coiled coil</keyword>
<evidence type="ECO:0000256" key="3">
    <source>
        <dbReference type="ARBA" id="ARBA00022801"/>
    </source>
</evidence>
<dbReference type="PROSITE" id="PS50828">
    <property type="entry name" value="SMR"/>
    <property type="match status" value="1"/>
</dbReference>
<reference evidence="10 11" key="1">
    <citation type="submission" date="2020-07" db="EMBL/GenBank/DDBJ databases">
        <title>MOT database genomes.</title>
        <authorList>
            <person name="Joseph S."/>
            <person name="Aduse-Opoku J."/>
            <person name="Hashim A."/>
            <person name="Wade W."/>
            <person name="Curtis M."/>
        </authorList>
    </citation>
    <scope>NUCLEOTIDE SEQUENCE [LARGE SCALE GENOMIC DNA]</scope>
    <source>
        <strain evidence="10 11">CIP 106318</strain>
    </source>
</reference>
<dbReference type="HAMAP" id="MF_00092">
    <property type="entry name" value="MutS2"/>
    <property type="match status" value="1"/>
</dbReference>
<feature type="domain" description="Smr" evidence="9">
    <location>
        <begin position="701"/>
        <end position="776"/>
    </location>
</feature>
<dbReference type="InterPro" id="IPR000432">
    <property type="entry name" value="DNA_mismatch_repair_MutS_C"/>
</dbReference>
<comment type="caution">
    <text evidence="10">The sequence shown here is derived from an EMBL/GenBank/DDBJ whole genome shotgun (WGS) entry which is preliminary data.</text>
</comment>
<protein>
    <recommendedName>
        <fullName evidence="7">Endonuclease MutS2</fullName>
        <ecNumber evidence="7">3.1.-.-</ecNumber>
    </recommendedName>
    <alternativeName>
        <fullName evidence="7">Ribosome-associated protein quality control-upstream factor</fullName>
        <shortName evidence="7">RQC-upstream factor</shortName>
        <shortName evidence="7">RqcU</shortName>
        <ecNumber evidence="7">3.6.4.-</ecNumber>
    </alternativeName>
</protein>